<proteinExistence type="predicted"/>
<sequence length="68" mass="7342">MKPTLRRAPREAGSRLFRTDEASAGDGEARAGVGGLGSVRSTFRALHIVLRGSCRRWERAEASDEADA</sequence>
<dbReference type="EMBL" id="JH159151">
    <property type="protein sequence ID" value="EGZ27532.1"/>
    <property type="molecule type" value="Genomic_DNA"/>
</dbReference>
<evidence type="ECO:0000313" key="2">
    <source>
        <dbReference type="EMBL" id="EGZ27531.1"/>
    </source>
</evidence>
<organism evidence="4">
    <name type="scientific">Phytophthora sojae (strain P6497)</name>
    <name type="common">Soybean stem and root rot agent</name>
    <name type="synonym">Phytophthora megasperma f. sp. glycines</name>
    <dbReference type="NCBI Taxonomy" id="1094619"/>
    <lineage>
        <taxon>Eukaryota</taxon>
        <taxon>Sar</taxon>
        <taxon>Stramenopiles</taxon>
        <taxon>Oomycota</taxon>
        <taxon>Peronosporomycetes</taxon>
        <taxon>Peronosporales</taxon>
        <taxon>Peronosporaceae</taxon>
        <taxon>Phytophthora</taxon>
    </lineage>
</organism>
<protein>
    <submittedName>
        <fullName evidence="2">Uncharacterized protein</fullName>
    </submittedName>
</protein>
<evidence type="ECO:0000256" key="1">
    <source>
        <dbReference type="SAM" id="MobiDB-lite"/>
    </source>
</evidence>
<dbReference type="RefSeq" id="XP_009514806.1">
    <property type="nucleotide sequence ID" value="XM_009516511.1"/>
</dbReference>
<dbReference type="AlphaFoldDB" id="G4YK26"/>
<feature type="region of interest" description="Disordered" evidence="1">
    <location>
        <begin position="1"/>
        <end position="33"/>
    </location>
</feature>
<reference evidence="2" key="2">
    <citation type="submission" date="2011-09" db="EMBL/GenBank/DDBJ databases">
        <authorList>
            <consortium name="US DOE Joint Genome Institute (JGI-PGF)"/>
            <person name="Aerts A."/>
            <person name="Grimwood J."/>
            <person name="Schmutz J."/>
            <person name="Lucas S."/>
            <person name="Hammon N."/>
            <person name="Glavina del Rio T."/>
            <person name="Dalin E."/>
            <person name="Tice H."/>
            <person name="Pitluck S."/>
            <person name="Dehal P."/>
            <person name="Chapman J."/>
            <person name="Putman N.H."/>
            <person name="Salamov A.A."/>
            <person name="Terry A."/>
            <person name="Rokhsar D.S."/>
            <person name="Boore J.L."/>
            <person name="Tripathy S."/>
            <person name="Tyler B.M."/>
            <person name="Grigoriev I.V."/>
        </authorList>
    </citation>
    <scope>NUCLEOTIDE SEQUENCE</scope>
    <source>
        <strain evidence="2">P6497</strain>
    </source>
</reference>
<dbReference type="GeneID" id="20644624"/>
<gene>
    <name evidence="2" type="ORF">PHYSODRAFT_321329</name>
    <name evidence="3" type="ORF">PHYSODRAFT_321330</name>
</gene>
<evidence type="ECO:0000313" key="4">
    <source>
        <dbReference type="Proteomes" id="UP000002640"/>
    </source>
</evidence>
<dbReference type="Proteomes" id="UP000002640">
    <property type="component" value="Unassembled WGS sequence"/>
</dbReference>
<dbReference type="RefSeq" id="XP_009514807.1">
    <property type="nucleotide sequence ID" value="XM_009516512.1"/>
</dbReference>
<accession>G4YK26</accession>
<feature type="compositionally biased region" description="Basic and acidic residues" evidence="1">
    <location>
        <begin position="8"/>
        <end position="21"/>
    </location>
</feature>
<reference evidence="2 4" key="1">
    <citation type="journal article" date="2006" name="Science">
        <title>Phytophthora genome sequences uncover evolutionary origins and mechanisms of pathogenesis.</title>
        <authorList>
            <person name="Tyler B.M."/>
            <person name="Tripathy S."/>
            <person name="Zhang X."/>
            <person name="Dehal P."/>
            <person name="Jiang R.H."/>
            <person name="Aerts A."/>
            <person name="Arredondo F.D."/>
            <person name="Baxter L."/>
            <person name="Bensasson D."/>
            <person name="Beynon J.L."/>
            <person name="Chapman J."/>
            <person name="Damasceno C.M."/>
            <person name="Dorrance A.E."/>
            <person name="Dou D."/>
            <person name="Dickerman A.W."/>
            <person name="Dubchak I.L."/>
            <person name="Garbelotto M."/>
            <person name="Gijzen M."/>
            <person name="Gordon S.G."/>
            <person name="Govers F."/>
            <person name="Grunwald N.J."/>
            <person name="Huang W."/>
            <person name="Ivors K.L."/>
            <person name="Jones R.W."/>
            <person name="Kamoun S."/>
            <person name="Krampis K."/>
            <person name="Lamour K.H."/>
            <person name="Lee M.K."/>
            <person name="McDonald W.H."/>
            <person name="Medina M."/>
            <person name="Meijer H.J."/>
            <person name="Nordberg E.K."/>
            <person name="Maclean D.J."/>
            <person name="Ospina-Giraldo M.D."/>
            <person name="Morris P.F."/>
            <person name="Phuntumart V."/>
            <person name="Putnam N.H."/>
            <person name="Rash S."/>
            <person name="Rose J.K."/>
            <person name="Sakihama Y."/>
            <person name="Salamov A.A."/>
            <person name="Savidor A."/>
            <person name="Scheuring C.F."/>
            <person name="Smith B.M."/>
            <person name="Sobral B.W."/>
            <person name="Terry A."/>
            <person name="Torto-Alalibo T.A."/>
            <person name="Win J."/>
            <person name="Xu Z."/>
            <person name="Zhang H."/>
            <person name="Grigoriev I.V."/>
            <person name="Rokhsar D.S."/>
            <person name="Boore J.L."/>
        </authorList>
    </citation>
    <scope>NUCLEOTIDE SEQUENCE [LARGE SCALE GENOMIC DNA]</scope>
    <source>
        <strain evidence="2 4">P6497</strain>
    </source>
</reference>
<keyword evidence="4" id="KW-1185">Reference proteome</keyword>
<dbReference type="EMBL" id="JH159151">
    <property type="protein sequence ID" value="EGZ27531.1"/>
    <property type="molecule type" value="Genomic_DNA"/>
</dbReference>
<dbReference type="InParanoid" id="G4YK26"/>
<dbReference type="GeneID" id="20644623"/>
<name>G4YK26_PHYSP</name>
<evidence type="ECO:0000313" key="3">
    <source>
        <dbReference type="EMBL" id="EGZ27532.1"/>
    </source>
</evidence>
<dbReference type="KEGG" id="psoj:PHYSODRAFT_321329"/>
<dbReference type="KEGG" id="psoj:PHYSODRAFT_321330"/>